<evidence type="ECO:0000313" key="2">
    <source>
        <dbReference type="EMBL" id="GHE47538.1"/>
    </source>
</evidence>
<organism evidence="2 3">
    <name type="scientific">Streptomyces capitiformicae</name>
    <dbReference type="NCBI Taxonomy" id="2014920"/>
    <lineage>
        <taxon>Bacteria</taxon>
        <taxon>Bacillati</taxon>
        <taxon>Actinomycetota</taxon>
        <taxon>Actinomycetes</taxon>
        <taxon>Kitasatosporales</taxon>
        <taxon>Streptomycetaceae</taxon>
        <taxon>Streptomyces</taxon>
    </lineage>
</organism>
<name>A0A918ZE00_9ACTN</name>
<reference evidence="2" key="2">
    <citation type="submission" date="2020-09" db="EMBL/GenBank/DDBJ databases">
        <authorList>
            <person name="Sun Q."/>
            <person name="Zhou Y."/>
        </authorList>
    </citation>
    <scope>NUCLEOTIDE SEQUENCE</scope>
    <source>
        <strain evidence="2">CGMCC 4.7403</strain>
    </source>
</reference>
<dbReference type="RefSeq" id="WP_189786311.1">
    <property type="nucleotide sequence ID" value="NZ_BNAT01000031.1"/>
</dbReference>
<dbReference type="AlphaFoldDB" id="A0A918ZE00"/>
<evidence type="ECO:0000256" key="1">
    <source>
        <dbReference type="SAM" id="MobiDB-lite"/>
    </source>
</evidence>
<comment type="caution">
    <text evidence="2">The sequence shown here is derived from an EMBL/GenBank/DDBJ whole genome shotgun (WGS) entry which is preliminary data.</text>
</comment>
<accession>A0A918ZE00</accession>
<reference evidence="2" key="1">
    <citation type="journal article" date="2014" name="Int. J. Syst. Evol. Microbiol.">
        <title>Complete genome sequence of Corynebacterium casei LMG S-19264T (=DSM 44701T), isolated from a smear-ripened cheese.</title>
        <authorList>
            <consortium name="US DOE Joint Genome Institute (JGI-PGF)"/>
            <person name="Walter F."/>
            <person name="Albersmeier A."/>
            <person name="Kalinowski J."/>
            <person name="Ruckert C."/>
        </authorList>
    </citation>
    <scope>NUCLEOTIDE SEQUENCE</scope>
    <source>
        <strain evidence="2">CGMCC 4.7403</strain>
    </source>
</reference>
<dbReference type="Proteomes" id="UP000603227">
    <property type="component" value="Unassembled WGS sequence"/>
</dbReference>
<evidence type="ECO:0000313" key="3">
    <source>
        <dbReference type="Proteomes" id="UP000603227"/>
    </source>
</evidence>
<keyword evidence="3" id="KW-1185">Reference proteome</keyword>
<dbReference type="EMBL" id="BNAT01000031">
    <property type="protein sequence ID" value="GHE47538.1"/>
    <property type="molecule type" value="Genomic_DNA"/>
</dbReference>
<sequence length="151" mass="15979">MDHLAELARPGGGTAYPVDANATGFRLPASGCGAQPPRTTRWTSATAKLHRCRGNSFGIDTQLYELLTTAGPEVTAYKGHINVMTPRPACAGLPGPRQHLQRHRPPRLTPGPVNTTGFDGIRGPGHPPGDHSKEQPGFGASSENGEPWGRT</sequence>
<gene>
    <name evidence="2" type="ORF">GCM10017771_68420</name>
</gene>
<feature type="region of interest" description="Disordered" evidence="1">
    <location>
        <begin position="88"/>
        <end position="151"/>
    </location>
</feature>
<proteinExistence type="predicted"/>
<protein>
    <submittedName>
        <fullName evidence="2">Uncharacterized protein</fullName>
    </submittedName>
</protein>